<evidence type="ECO:0000259" key="3">
    <source>
        <dbReference type="PROSITE" id="PS50943"/>
    </source>
</evidence>
<accession>A0A9D1NQ90</accession>
<keyword evidence="2" id="KW-0472">Membrane</keyword>
<sequence length="324" mass="36109">MLSDRILELRRQRGWSQEELAERMEVSRQAVSKWESGQTAPELDKILELSRIFEVTTDYLLKEDGEAPVLTADKPLPSGRIISLSQAKEYLGIRKRASYKIAVATFLCILSVIPVIILSVASEEPYRLVTEKMAAAVGLSCIFVLVAASVGLYVHTGFESSPYEFLEKEPYELERQAYWHVRSEQSQFRSKYAVFNIVATCLEVLSPLPLIIGAFSGDGLTVVITLAVTCLTVDVGVFLYIIAGVKWESMQRLLREGDYSPKEKGSELRRGISSVYWLSAAALYLGVSLVTDAWESTWIIWPVAGVLFAALSCILNLVIGKKEK</sequence>
<dbReference type="Pfam" id="PF01381">
    <property type="entry name" value="HTH_3"/>
    <property type="match status" value="1"/>
</dbReference>
<comment type="caution">
    <text evidence="4">The sequence shown here is derived from an EMBL/GenBank/DDBJ whole genome shotgun (WGS) entry which is preliminary data.</text>
</comment>
<dbReference type="Proteomes" id="UP000823960">
    <property type="component" value="Unassembled WGS sequence"/>
</dbReference>
<gene>
    <name evidence="4" type="ORF">IAD28_04010</name>
</gene>
<protein>
    <submittedName>
        <fullName evidence="4">Helix-turn-helix transcriptional regulator</fullName>
    </submittedName>
</protein>
<feature type="domain" description="HTH cro/C1-type" evidence="3">
    <location>
        <begin position="6"/>
        <end position="60"/>
    </location>
</feature>
<keyword evidence="1" id="KW-0238">DNA-binding</keyword>
<evidence type="ECO:0000313" key="5">
    <source>
        <dbReference type="Proteomes" id="UP000823960"/>
    </source>
</evidence>
<feature type="transmembrane region" description="Helical" evidence="2">
    <location>
        <begin position="268"/>
        <end position="287"/>
    </location>
</feature>
<dbReference type="CDD" id="cd00093">
    <property type="entry name" value="HTH_XRE"/>
    <property type="match status" value="1"/>
</dbReference>
<dbReference type="SMART" id="SM00530">
    <property type="entry name" value="HTH_XRE"/>
    <property type="match status" value="1"/>
</dbReference>
<evidence type="ECO:0000313" key="4">
    <source>
        <dbReference type="EMBL" id="HIV10845.1"/>
    </source>
</evidence>
<dbReference type="PROSITE" id="PS50943">
    <property type="entry name" value="HTH_CROC1"/>
    <property type="match status" value="1"/>
</dbReference>
<reference evidence="4" key="1">
    <citation type="submission" date="2020-10" db="EMBL/GenBank/DDBJ databases">
        <authorList>
            <person name="Gilroy R."/>
        </authorList>
    </citation>
    <scope>NUCLEOTIDE SEQUENCE</scope>
    <source>
        <strain evidence="4">1370</strain>
    </source>
</reference>
<keyword evidence="2" id="KW-0812">Transmembrane</keyword>
<feature type="transmembrane region" description="Helical" evidence="2">
    <location>
        <begin position="192"/>
        <end position="216"/>
    </location>
</feature>
<dbReference type="GO" id="GO:0003677">
    <property type="term" value="F:DNA binding"/>
    <property type="evidence" value="ECO:0007669"/>
    <property type="project" value="UniProtKB-KW"/>
</dbReference>
<dbReference type="AlphaFoldDB" id="A0A9D1NQ90"/>
<name>A0A9D1NQ90_9FIRM</name>
<dbReference type="InterPro" id="IPR010982">
    <property type="entry name" value="Lambda_DNA-bd_dom_sf"/>
</dbReference>
<reference evidence="4" key="2">
    <citation type="journal article" date="2021" name="PeerJ">
        <title>Extensive microbial diversity within the chicken gut microbiome revealed by metagenomics and culture.</title>
        <authorList>
            <person name="Gilroy R."/>
            <person name="Ravi A."/>
            <person name="Getino M."/>
            <person name="Pursley I."/>
            <person name="Horton D.L."/>
            <person name="Alikhan N.F."/>
            <person name="Baker D."/>
            <person name="Gharbi K."/>
            <person name="Hall N."/>
            <person name="Watson M."/>
            <person name="Adriaenssens E.M."/>
            <person name="Foster-Nyarko E."/>
            <person name="Jarju S."/>
            <person name="Secka A."/>
            <person name="Antonio M."/>
            <person name="Oren A."/>
            <person name="Chaudhuri R.R."/>
            <person name="La Ragione R."/>
            <person name="Hildebrand F."/>
            <person name="Pallen M.J."/>
        </authorList>
    </citation>
    <scope>NUCLEOTIDE SEQUENCE</scope>
    <source>
        <strain evidence="4">1370</strain>
    </source>
</reference>
<dbReference type="Gene3D" id="1.10.260.40">
    <property type="entry name" value="lambda repressor-like DNA-binding domains"/>
    <property type="match status" value="1"/>
</dbReference>
<dbReference type="PANTHER" id="PTHR46558:SF13">
    <property type="entry name" value="HTH-TYPE TRANSCRIPTIONAL REGULATOR IMMR"/>
    <property type="match status" value="1"/>
</dbReference>
<feature type="transmembrane region" description="Helical" evidence="2">
    <location>
        <begin position="133"/>
        <end position="154"/>
    </location>
</feature>
<dbReference type="SUPFAM" id="SSF47413">
    <property type="entry name" value="lambda repressor-like DNA-binding domains"/>
    <property type="match status" value="1"/>
</dbReference>
<feature type="transmembrane region" description="Helical" evidence="2">
    <location>
        <begin position="222"/>
        <end position="247"/>
    </location>
</feature>
<dbReference type="EMBL" id="DVOL01000051">
    <property type="protein sequence ID" value="HIV10845.1"/>
    <property type="molecule type" value="Genomic_DNA"/>
</dbReference>
<dbReference type="PANTHER" id="PTHR46558">
    <property type="entry name" value="TRACRIPTIONAL REGULATORY PROTEIN-RELATED-RELATED"/>
    <property type="match status" value="1"/>
</dbReference>
<feature type="transmembrane region" description="Helical" evidence="2">
    <location>
        <begin position="101"/>
        <end position="121"/>
    </location>
</feature>
<organism evidence="4 5">
    <name type="scientific">Candidatus Faeciplasma avium</name>
    <dbReference type="NCBI Taxonomy" id="2840798"/>
    <lineage>
        <taxon>Bacteria</taxon>
        <taxon>Bacillati</taxon>
        <taxon>Bacillota</taxon>
        <taxon>Clostridia</taxon>
        <taxon>Eubacteriales</taxon>
        <taxon>Oscillospiraceae</taxon>
        <taxon>Oscillospiraceae incertae sedis</taxon>
        <taxon>Candidatus Faeciplasma</taxon>
    </lineage>
</organism>
<evidence type="ECO:0000256" key="2">
    <source>
        <dbReference type="SAM" id="Phobius"/>
    </source>
</evidence>
<feature type="transmembrane region" description="Helical" evidence="2">
    <location>
        <begin position="299"/>
        <end position="319"/>
    </location>
</feature>
<keyword evidence="2" id="KW-1133">Transmembrane helix</keyword>
<evidence type="ECO:0000256" key="1">
    <source>
        <dbReference type="ARBA" id="ARBA00023125"/>
    </source>
</evidence>
<proteinExistence type="predicted"/>
<dbReference type="InterPro" id="IPR001387">
    <property type="entry name" value="Cro/C1-type_HTH"/>
</dbReference>